<keyword evidence="1" id="KW-0805">Transcription regulation</keyword>
<evidence type="ECO:0000256" key="3">
    <source>
        <dbReference type="ARBA" id="ARBA00023163"/>
    </source>
</evidence>
<reference evidence="5 6" key="1">
    <citation type="submission" date="2019-02" db="EMBL/GenBank/DDBJ databases">
        <title>Pedobacter sp. RP-3-21 sp. nov., isolated from Arctic soil.</title>
        <authorList>
            <person name="Dahal R.H."/>
        </authorList>
    </citation>
    <scope>NUCLEOTIDE SEQUENCE [LARGE SCALE GENOMIC DNA]</scope>
    <source>
        <strain evidence="5 6">RP-3-21</strain>
    </source>
</reference>
<evidence type="ECO:0000256" key="2">
    <source>
        <dbReference type="ARBA" id="ARBA00023082"/>
    </source>
</evidence>
<evidence type="ECO:0000313" key="6">
    <source>
        <dbReference type="Proteomes" id="UP000293925"/>
    </source>
</evidence>
<evidence type="ECO:0000256" key="1">
    <source>
        <dbReference type="ARBA" id="ARBA00023015"/>
    </source>
</evidence>
<dbReference type="Proteomes" id="UP000293925">
    <property type="component" value="Unassembled WGS sequence"/>
</dbReference>
<dbReference type="PANTHER" id="PTHR43133">
    <property type="entry name" value="RNA POLYMERASE ECF-TYPE SIGMA FACTO"/>
    <property type="match status" value="1"/>
</dbReference>
<proteinExistence type="predicted"/>
<comment type="caution">
    <text evidence="5">The sequence shown here is derived from an EMBL/GenBank/DDBJ whole genome shotgun (WGS) entry which is preliminary data.</text>
</comment>
<keyword evidence="6" id="KW-1185">Reference proteome</keyword>
<gene>
    <name evidence="5" type="ORF">EZ456_13980</name>
</gene>
<dbReference type="GO" id="GO:0016987">
    <property type="term" value="F:sigma factor activity"/>
    <property type="evidence" value="ECO:0007669"/>
    <property type="project" value="UniProtKB-KW"/>
</dbReference>
<sequence length="114" mass="13448">MIAFILTQPNLESLVHCKDRTNGQQILLARLRGEEVKAFNELYIMYSTNLLGVILKIVDQQEIAEDLLQEVFLKIKKSISTYDEIRSRLFTWMLNISRHTAIDYIRLRSTWGFR</sequence>
<dbReference type="InterPro" id="IPR007627">
    <property type="entry name" value="RNA_pol_sigma70_r2"/>
</dbReference>
<organism evidence="5 6">
    <name type="scientific">Pedobacter psychrodurus</name>
    <dbReference type="NCBI Taxonomy" id="2530456"/>
    <lineage>
        <taxon>Bacteria</taxon>
        <taxon>Pseudomonadati</taxon>
        <taxon>Bacteroidota</taxon>
        <taxon>Sphingobacteriia</taxon>
        <taxon>Sphingobacteriales</taxon>
        <taxon>Sphingobacteriaceae</taxon>
        <taxon>Pedobacter</taxon>
    </lineage>
</organism>
<dbReference type="Gene3D" id="1.10.1740.10">
    <property type="match status" value="1"/>
</dbReference>
<feature type="domain" description="RNA polymerase sigma-70 region 2" evidence="4">
    <location>
        <begin position="43"/>
        <end position="108"/>
    </location>
</feature>
<accession>A0A4R0Q198</accession>
<dbReference type="InterPro" id="IPR039425">
    <property type="entry name" value="RNA_pol_sigma-70-like"/>
</dbReference>
<dbReference type="PANTHER" id="PTHR43133:SF62">
    <property type="entry name" value="RNA POLYMERASE SIGMA FACTOR SIGZ"/>
    <property type="match status" value="1"/>
</dbReference>
<dbReference type="GO" id="GO:0006352">
    <property type="term" value="P:DNA-templated transcription initiation"/>
    <property type="evidence" value="ECO:0007669"/>
    <property type="project" value="InterPro"/>
</dbReference>
<dbReference type="Pfam" id="PF04542">
    <property type="entry name" value="Sigma70_r2"/>
    <property type="match status" value="1"/>
</dbReference>
<dbReference type="OrthoDB" id="9790423at2"/>
<protein>
    <recommendedName>
        <fullName evidence="4">RNA polymerase sigma-70 region 2 domain-containing protein</fullName>
    </recommendedName>
</protein>
<evidence type="ECO:0000313" key="5">
    <source>
        <dbReference type="EMBL" id="TCD26400.1"/>
    </source>
</evidence>
<dbReference type="EMBL" id="SJSO01000010">
    <property type="protein sequence ID" value="TCD26400.1"/>
    <property type="molecule type" value="Genomic_DNA"/>
</dbReference>
<dbReference type="InterPro" id="IPR013325">
    <property type="entry name" value="RNA_pol_sigma_r2"/>
</dbReference>
<keyword evidence="3" id="KW-0804">Transcription</keyword>
<dbReference type="RefSeq" id="WP_131531120.1">
    <property type="nucleotide sequence ID" value="NZ_SJSO01000010.1"/>
</dbReference>
<keyword evidence="2" id="KW-0731">Sigma factor</keyword>
<name>A0A4R0Q198_9SPHI</name>
<dbReference type="SUPFAM" id="SSF88946">
    <property type="entry name" value="Sigma2 domain of RNA polymerase sigma factors"/>
    <property type="match status" value="1"/>
</dbReference>
<evidence type="ECO:0000259" key="4">
    <source>
        <dbReference type="Pfam" id="PF04542"/>
    </source>
</evidence>
<dbReference type="AlphaFoldDB" id="A0A4R0Q198"/>